<dbReference type="SUPFAM" id="SSF88874">
    <property type="entry name" value="Receptor-binding domain of short tail fibre protein gp12"/>
    <property type="match status" value="1"/>
</dbReference>
<evidence type="ECO:0000313" key="2">
    <source>
        <dbReference type="EMBL" id="GLP98696.1"/>
    </source>
</evidence>
<sequence length="480" mass="51988">MGFITISGENQIANKQGNSETLNITHFVLANIDGLDVNNEPVNRVEAMPAAGNIRDTLPVTKQGYVNTNQVVYSLVMDSAIGDYDFNWVGLIDDEGVLVAVTYTPLIQKRKTAGSVPGNNLTRNFLIAFSGIQATTAIAVPAETWQIDFNARLHGIDERERLSNFDIYGHEGFLSDGWKLERVGTSSTYNVLPGVGYVGGIRIAETLTQQVTATGPKSVWLDVSLQGDISDVTAVVDFVIDAVSHADYTDGNGFKHYLTKISDIAANGDVTDVRVDGDGLSQHLLDEDPHPQYLTEAEANALYKAKTAIDYPIGALLIMDGDVVPTGFLKRNGAELVRASYPLLWAYAQTVSNFVTQATKDSDPEAYAGYYGDGDGSTTFTIPDWRGEFWRAWDDGRGVDVGRGIGTWQADEFKSHYHLGGIAEQGPQTWFGAEDAGGGTREYVTNNEGSAITTSNKTNNVGGNETRSRNLSGTALVRAY</sequence>
<gene>
    <name evidence="2" type="ORF">GCM10007891_05500</name>
</gene>
<accession>A0ABQ5TR42</accession>
<feature type="domain" description="Phage tail fibre protein N-terminal" evidence="1">
    <location>
        <begin position="3"/>
        <end position="157"/>
    </location>
</feature>
<dbReference type="Proteomes" id="UP001161423">
    <property type="component" value="Unassembled WGS sequence"/>
</dbReference>
<dbReference type="Gene3D" id="3.90.1340.10">
    <property type="entry name" value="Phage tail collar domain"/>
    <property type="match status" value="1"/>
</dbReference>
<protein>
    <recommendedName>
        <fullName evidence="1">Phage tail fibre protein N-terminal domain-containing protein</fullName>
    </recommendedName>
</protein>
<name>A0ABQ5TR42_9GAMM</name>
<reference evidence="2" key="2">
    <citation type="submission" date="2023-01" db="EMBL/GenBank/DDBJ databases">
        <title>Draft genome sequence of Methylophaga thalassica strain NBRC 102424.</title>
        <authorList>
            <person name="Sun Q."/>
            <person name="Mori K."/>
        </authorList>
    </citation>
    <scope>NUCLEOTIDE SEQUENCE</scope>
    <source>
        <strain evidence="2">NBRC 102424</strain>
    </source>
</reference>
<dbReference type="InterPro" id="IPR037053">
    <property type="entry name" value="Phage_tail_collar_dom_sf"/>
</dbReference>
<organism evidence="2 3">
    <name type="scientific">Methylophaga thalassica</name>
    <dbReference type="NCBI Taxonomy" id="40223"/>
    <lineage>
        <taxon>Bacteria</taxon>
        <taxon>Pseudomonadati</taxon>
        <taxon>Pseudomonadota</taxon>
        <taxon>Gammaproteobacteria</taxon>
        <taxon>Thiotrichales</taxon>
        <taxon>Piscirickettsiaceae</taxon>
        <taxon>Methylophaga</taxon>
    </lineage>
</organism>
<comment type="caution">
    <text evidence="2">The sequence shown here is derived from an EMBL/GenBank/DDBJ whole genome shotgun (WGS) entry which is preliminary data.</text>
</comment>
<reference evidence="2" key="1">
    <citation type="journal article" date="2014" name="Int. J. Syst. Evol. Microbiol.">
        <title>Complete genome of a new Firmicutes species belonging to the dominant human colonic microbiota ('Ruminococcus bicirculans') reveals two chromosomes and a selective capacity to utilize plant glucans.</title>
        <authorList>
            <consortium name="NISC Comparative Sequencing Program"/>
            <person name="Wegmann U."/>
            <person name="Louis P."/>
            <person name="Goesmann A."/>
            <person name="Henrissat B."/>
            <person name="Duncan S.H."/>
            <person name="Flint H.J."/>
        </authorList>
    </citation>
    <scope>NUCLEOTIDE SEQUENCE</scope>
    <source>
        <strain evidence="2">NBRC 102424</strain>
    </source>
</reference>
<proteinExistence type="predicted"/>
<dbReference type="RefSeq" id="WP_284722355.1">
    <property type="nucleotide sequence ID" value="NZ_BSND01000003.1"/>
</dbReference>
<dbReference type="InterPro" id="IPR022225">
    <property type="entry name" value="Phage_tail_fibre_N"/>
</dbReference>
<evidence type="ECO:0000313" key="3">
    <source>
        <dbReference type="Proteomes" id="UP001161423"/>
    </source>
</evidence>
<dbReference type="EMBL" id="BSND01000003">
    <property type="protein sequence ID" value="GLP98696.1"/>
    <property type="molecule type" value="Genomic_DNA"/>
</dbReference>
<evidence type="ECO:0000259" key="1">
    <source>
        <dbReference type="Pfam" id="PF12571"/>
    </source>
</evidence>
<keyword evidence="3" id="KW-1185">Reference proteome</keyword>
<dbReference type="Pfam" id="PF12571">
    <property type="entry name" value="Phage_tail_fib"/>
    <property type="match status" value="1"/>
</dbReference>